<sequence>MQLAAIILLMVVLPIISIVQDLATNQVLLVEALGKWFVFWAVGWRLVSAALHQMLRPAYTAKDIFEIDDPAAGKLVLEIGFGNLAIGIPAIASLYFPAWVPALALAGCIFFGLAGLQHIRNKPTTRAEIAAMVSDLGLAAVLIVYLVWHALLSAQ</sequence>
<dbReference type="STRING" id="1231391.GCA_000308195_01833"/>
<dbReference type="InterPro" id="IPR046740">
    <property type="entry name" value="DUF6790"/>
</dbReference>
<dbReference type="RefSeq" id="WP_017524191.1">
    <property type="nucleotide sequence ID" value="NZ_JACCEX010000002.1"/>
</dbReference>
<dbReference type="Proteomes" id="UP000246145">
    <property type="component" value="Unassembled WGS sequence"/>
</dbReference>
<evidence type="ECO:0000256" key="1">
    <source>
        <dbReference type="SAM" id="Phobius"/>
    </source>
</evidence>
<evidence type="ECO:0000313" key="2">
    <source>
        <dbReference type="EMBL" id="PVY62276.1"/>
    </source>
</evidence>
<keyword evidence="1" id="KW-0472">Membrane</keyword>
<gene>
    <name evidence="2" type="ORF">C7440_1769</name>
</gene>
<protein>
    <recommendedName>
        <fullName evidence="4">DoxX-like protein</fullName>
    </recommendedName>
</protein>
<name>A0A2U1CMN9_9BURK</name>
<keyword evidence="1" id="KW-0812">Transmembrane</keyword>
<proteinExistence type="predicted"/>
<reference evidence="2 3" key="1">
    <citation type="submission" date="2018-04" db="EMBL/GenBank/DDBJ databases">
        <title>Genomic Encyclopedia of Type Strains, Phase IV (KMG-IV): sequencing the most valuable type-strain genomes for metagenomic binning, comparative biology and taxonomic classification.</title>
        <authorList>
            <person name="Goeker M."/>
        </authorList>
    </citation>
    <scope>NUCLEOTIDE SEQUENCE [LARGE SCALE GENOMIC DNA]</scope>
    <source>
        <strain evidence="2 3">DSM 10065</strain>
    </source>
</reference>
<accession>A0A2U1CMN9</accession>
<dbReference type="Pfam" id="PF20589">
    <property type="entry name" value="DUF6790"/>
    <property type="match status" value="1"/>
</dbReference>
<organism evidence="2 3">
    <name type="scientific">Pusillimonas noertemannii</name>
    <dbReference type="NCBI Taxonomy" id="305977"/>
    <lineage>
        <taxon>Bacteria</taxon>
        <taxon>Pseudomonadati</taxon>
        <taxon>Pseudomonadota</taxon>
        <taxon>Betaproteobacteria</taxon>
        <taxon>Burkholderiales</taxon>
        <taxon>Alcaligenaceae</taxon>
        <taxon>Pusillimonas</taxon>
    </lineage>
</organism>
<dbReference type="AlphaFoldDB" id="A0A2U1CMN9"/>
<feature type="transmembrane region" description="Helical" evidence="1">
    <location>
        <begin position="98"/>
        <end position="117"/>
    </location>
</feature>
<keyword evidence="3" id="KW-1185">Reference proteome</keyword>
<evidence type="ECO:0000313" key="3">
    <source>
        <dbReference type="Proteomes" id="UP000246145"/>
    </source>
</evidence>
<dbReference type="EMBL" id="QEKO01000002">
    <property type="protein sequence ID" value="PVY62276.1"/>
    <property type="molecule type" value="Genomic_DNA"/>
</dbReference>
<comment type="caution">
    <text evidence="2">The sequence shown here is derived from an EMBL/GenBank/DDBJ whole genome shotgun (WGS) entry which is preliminary data.</text>
</comment>
<keyword evidence="1" id="KW-1133">Transmembrane helix</keyword>
<dbReference type="OrthoDB" id="5072157at2"/>
<evidence type="ECO:0008006" key="4">
    <source>
        <dbReference type="Google" id="ProtNLM"/>
    </source>
</evidence>
<feature type="transmembrane region" description="Helical" evidence="1">
    <location>
        <begin position="129"/>
        <end position="151"/>
    </location>
</feature>